<keyword evidence="3" id="KW-1003">Cell membrane</keyword>
<feature type="transmembrane region" description="Helical" evidence="8">
    <location>
        <begin position="743"/>
        <end position="764"/>
    </location>
</feature>
<dbReference type="PANTHER" id="PTHR10796:SF112">
    <property type="entry name" value="PATCHED-RELATED PROTEIN 18"/>
    <property type="match status" value="1"/>
</dbReference>
<feature type="transmembrane region" description="Helical" evidence="8">
    <location>
        <begin position="817"/>
        <end position="842"/>
    </location>
</feature>
<dbReference type="EMBL" id="CATQJA010002706">
    <property type="protein sequence ID" value="CAJ0585667.1"/>
    <property type="molecule type" value="Genomic_DNA"/>
</dbReference>
<keyword evidence="6 8" id="KW-0472">Membrane</keyword>
<dbReference type="Gene3D" id="1.20.1640.10">
    <property type="entry name" value="Multidrug efflux transporter AcrB transmembrane domain"/>
    <property type="match status" value="2"/>
</dbReference>
<keyword evidence="7" id="KW-0325">Glycoprotein</keyword>
<feature type="domain" description="SSD" evidence="9">
    <location>
        <begin position="266"/>
        <end position="423"/>
    </location>
</feature>
<feature type="transmembrane region" description="Helical" evidence="8">
    <location>
        <begin position="298"/>
        <end position="318"/>
    </location>
</feature>
<evidence type="ECO:0000256" key="4">
    <source>
        <dbReference type="ARBA" id="ARBA00022692"/>
    </source>
</evidence>
<feature type="transmembrane region" description="Helical" evidence="8">
    <location>
        <begin position="715"/>
        <end position="737"/>
    </location>
</feature>
<dbReference type="PROSITE" id="PS50156">
    <property type="entry name" value="SSD"/>
    <property type="match status" value="1"/>
</dbReference>
<proteinExistence type="inferred from homology"/>
<evidence type="ECO:0000313" key="10">
    <source>
        <dbReference type="EMBL" id="CAJ0585667.1"/>
    </source>
</evidence>
<feature type="non-terminal residue" evidence="10">
    <location>
        <position position="889"/>
    </location>
</feature>
<gene>
    <name evidence="10" type="ORF">MSPICULIGERA_LOCUS23679</name>
</gene>
<dbReference type="GO" id="GO:0030659">
    <property type="term" value="C:cytoplasmic vesicle membrane"/>
    <property type="evidence" value="ECO:0007669"/>
    <property type="project" value="TreeGrafter"/>
</dbReference>
<evidence type="ECO:0000259" key="9">
    <source>
        <dbReference type="PROSITE" id="PS50156"/>
    </source>
</evidence>
<keyword evidence="4 8" id="KW-0812">Transmembrane</keyword>
<dbReference type="InterPro" id="IPR051697">
    <property type="entry name" value="Patched_domain-protein"/>
</dbReference>
<dbReference type="GO" id="GO:0018996">
    <property type="term" value="P:molting cycle, collagen and cuticulin-based cuticle"/>
    <property type="evidence" value="ECO:0007669"/>
    <property type="project" value="TreeGrafter"/>
</dbReference>
<dbReference type="SUPFAM" id="SSF82866">
    <property type="entry name" value="Multidrug efflux transporter AcrB transmembrane domain"/>
    <property type="match status" value="2"/>
</dbReference>
<evidence type="ECO:0000313" key="11">
    <source>
        <dbReference type="Proteomes" id="UP001177023"/>
    </source>
</evidence>
<keyword evidence="11" id="KW-1185">Reference proteome</keyword>
<comment type="similarity">
    <text evidence="2">Belongs to the patched family.</text>
</comment>
<feature type="transmembrane region" description="Helical" evidence="8">
    <location>
        <begin position="785"/>
        <end position="811"/>
    </location>
</feature>
<evidence type="ECO:0000256" key="5">
    <source>
        <dbReference type="ARBA" id="ARBA00022989"/>
    </source>
</evidence>
<dbReference type="InterPro" id="IPR000731">
    <property type="entry name" value="SSD"/>
</dbReference>
<evidence type="ECO:0000256" key="6">
    <source>
        <dbReference type="ARBA" id="ARBA00023136"/>
    </source>
</evidence>
<dbReference type="PANTHER" id="PTHR10796">
    <property type="entry name" value="PATCHED-RELATED"/>
    <property type="match status" value="1"/>
</dbReference>
<evidence type="ECO:0000256" key="3">
    <source>
        <dbReference type="ARBA" id="ARBA00022475"/>
    </source>
</evidence>
<accession>A0AA36GHN2</accession>
<evidence type="ECO:0000256" key="7">
    <source>
        <dbReference type="ARBA" id="ARBA00023180"/>
    </source>
</evidence>
<dbReference type="AlphaFoldDB" id="A0AA36GHN2"/>
<name>A0AA36GHN2_9BILA</name>
<evidence type="ECO:0000256" key="2">
    <source>
        <dbReference type="ARBA" id="ARBA00005585"/>
    </source>
</evidence>
<dbReference type="GO" id="GO:0005886">
    <property type="term" value="C:plasma membrane"/>
    <property type="evidence" value="ECO:0007669"/>
    <property type="project" value="UniProtKB-SubCell"/>
</dbReference>
<sequence>MGAWQRMEDALERITAVVEKGTHDTFYWMGLRIAKWPRSCLAICTIWAIVMAAGVCRFKEVNNVREHFSATNSPSRYEFAVAREFFQDQGMPFHVVVALEAADKGSILRPGYIEKALEIEDYLQYKLTVEHENRTWSYSDFCGSQCDTSDAVNIFLTMFRDQQVRKHNNVKLTYPSMDLFGHHVYLANNIFLVDVNNKSQIVESARLISINFQSIYANATMEAVMKKWEHAVFDFTQKTLEDPLIHAYCTSEGLVSEEVRRTGILAMPLMPLTVVVVFAFVFFTTFKLDSLRSKPWESVLGVLCPILSLCASFGNLFWLGYEFLPIVTVVPFLILAIGVDDVFIFLHAWHRTDSREPPHKRSAEMLADAGPSITIASLTNLLSFGTGILTPTPAITVFCVFISVAVIYDWVYQIFFYTAVLQLSGEREARRGHAFVPCLTVAEPEKIAKKNNKKPEDEGLYNRMASFLLDIWVEFCMSAWSKYFVGAILIVFWITMSFGVRKIRVGLTSEKLFMDDSPLLTLVRFQTDVIFKEGGQVAVFVNNPGDMRQAEAVPEVMRILTRFENANHSVGALSTHMWLLAYLPYIGLQNHGSIDFQYKYLPEFFKIQEYRRWSHFVSLGNPEDCLAERPECLHKFVFLTGFRDAVTWESRLAILSEWRSTAAEYPHLNLTVYEDFSTYSDQLLSIWPVTMSTVAGALVCMLAILVIFTPSLIMIITSTTAVLSINLGVFGSLVYMGIDLDPISMTTTLMAIGFSVDFVAHITFHYYKGDFATKRERIEHALASIAWPMVQSGTSTMAAVVVLAMVHAYMVAVFVKVVVLVISLGMLHGLIVLPVFFAALPFHKQKSAGKSRMNTPSGSIGNIHTISLQADDETKMRNINTKPRTNQNG</sequence>
<comment type="subcellular location">
    <subcellularLocation>
        <location evidence="1">Cell membrane</location>
        <topology evidence="1">Multi-pass membrane protein</topology>
    </subcellularLocation>
</comment>
<organism evidence="10 11">
    <name type="scientific">Mesorhabditis spiculigera</name>
    <dbReference type="NCBI Taxonomy" id="96644"/>
    <lineage>
        <taxon>Eukaryota</taxon>
        <taxon>Metazoa</taxon>
        <taxon>Ecdysozoa</taxon>
        <taxon>Nematoda</taxon>
        <taxon>Chromadorea</taxon>
        <taxon>Rhabditida</taxon>
        <taxon>Rhabditina</taxon>
        <taxon>Rhabditomorpha</taxon>
        <taxon>Rhabditoidea</taxon>
        <taxon>Rhabditidae</taxon>
        <taxon>Mesorhabditinae</taxon>
        <taxon>Mesorhabditis</taxon>
    </lineage>
</organism>
<dbReference type="Proteomes" id="UP001177023">
    <property type="component" value="Unassembled WGS sequence"/>
</dbReference>
<evidence type="ECO:0000256" key="8">
    <source>
        <dbReference type="SAM" id="Phobius"/>
    </source>
</evidence>
<dbReference type="FunFam" id="1.20.1640.10:FF:000013">
    <property type="entry name" value="PaTched Related family"/>
    <property type="match status" value="1"/>
</dbReference>
<evidence type="ECO:0000256" key="1">
    <source>
        <dbReference type="ARBA" id="ARBA00004651"/>
    </source>
</evidence>
<feature type="transmembrane region" description="Helical" evidence="8">
    <location>
        <begin position="264"/>
        <end position="286"/>
    </location>
</feature>
<feature type="transmembrane region" description="Helical" evidence="8">
    <location>
        <begin position="395"/>
        <end position="421"/>
    </location>
</feature>
<comment type="caution">
    <text evidence="10">The sequence shown here is derived from an EMBL/GenBank/DDBJ whole genome shotgun (WGS) entry which is preliminary data.</text>
</comment>
<feature type="transmembrane region" description="Helical" evidence="8">
    <location>
        <begin position="324"/>
        <end position="349"/>
    </location>
</feature>
<dbReference type="InterPro" id="IPR003392">
    <property type="entry name" value="PTHD_SSD"/>
</dbReference>
<dbReference type="GO" id="GO:0006897">
    <property type="term" value="P:endocytosis"/>
    <property type="evidence" value="ECO:0007669"/>
    <property type="project" value="TreeGrafter"/>
</dbReference>
<protein>
    <recommendedName>
        <fullName evidence="9">SSD domain-containing protein</fullName>
    </recommendedName>
</protein>
<keyword evidence="5 8" id="KW-1133">Transmembrane helix</keyword>
<reference evidence="10" key="1">
    <citation type="submission" date="2023-06" db="EMBL/GenBank/DDBJ databases">
        <authorList>
            <person name="Delattre M."/>
        </authorList>
    </citation>
    <scope>NUCLEOTIDE SEQUENCE</scope>
    <source>
        <strain evidence="10">AF72</strain>
    </source>
</reference>
<feature type="transmembrane region" description="Helical" evidence="8">
    <location>
        <begin position="686"/>
        <end position="708"/>
    </location>
</feature>
<dbReference type="Pfam" id="PF02460">
    <property type="entry name" value="Patched"/>
    <property type="match status" value="1"/>
</dbReference>